<gene>
    <name evidence="1" type="ORF">D623_10012333</name>
</gene>
<proteinExistence type="predicted"/>
<accession>S7PWP5</accession>
<dbReference type="Proteomes" id="UP000052978">
    <property type="component" value="Unassembled WGS sequence"/>
</dbReference>
<organism evidence="1 2">
    <name type="scientific">Myotis brandtii</name>
    <name type="common">Brandt's bat</name>
    <dbReference type="NCBI Taxonomy" id="109478"/>
    <lineage>
        <taxon>Eukaryota</taxon>
        <taxon>Metazoa</taxon>
        <taxon>Chordata</taxon>
        <taxon>Craniata</taxon>
        <taxon>Vertebrata</taxon>
        <taxon>Euteleostomi</taxon>
        <taxon>Mammalia</taxon>
        <taxon>Eutheria</taxon>
        <taxon>Laurasiatheria</taxon>
        <taxon>Chiroptera</taxon>
        <taxon>Yangochiroptera</taxon>
        <taxon>Vespertilionidae</taxon>
        <taxon>Myotis</taxon>
    </lineage>
</organism>
<reference evidence="1 2" key="1">
    <citation type="journal article" date="2013" name="Nat. Commun.">
        <title>Genome analysis reveals insights into physiology and longevity of the Brandt's bat Myotis brandtii.</title>
        <authorList>
            <person name="Seim I."/>
            <person name="Fang X."/>
            <person name="Xiong Z."/>
            <person name="Lobanov A.V."/>
            <person name="Huang Z."/>
            <person name="Ma S."/>
            <person name="Feng Y."/>
            <person name="Turanov A.A."/>
            <person name="Zhu Y."/>
            <person name="Lenz T.L."/>
            <person name="Gerashchenko M.V."/>
            <person name="Fan D."/>
            <person name="Hee Yim S."/>
            <person name="Yao X."/>
            <person name="Jordan D."/>
            <person name="Xiong Y."/>
            <person name="Ma Y."/>
            <person name="Lyapunov A.N."/>
            <person name="Chen G."/>
            <person name="Kulakova O.I."/>
            <person name="Sun Y."/>
            <person name="Lee S.G."/>
            <person name="Bronson R.T."/>
            <person name="Moskalev A.A."/>
            <person name="Sunyaev S.R."/>
            <person name="Zhang G."/>
            <person name="Krogh A."/>
            <person name="Wang J."/>
            <person name="Gladyshev V.N."/>
        </authorList>
    </citation>
    <scope>NUCLEOTIDE SEQUENCE [LARGE SCALE GENOMIC DNA]</scope>
</reference>
<sequence length="93" mass="10292">MDHPNEIASPSITLMFRDGQGERPIHSYLRRLVQRGPNSVLGQRSVVTVHLPVDSGSCTLPLVGPPCPHIPIPLHRKEGLEREDPKGHLYSSL</sequence>
<name>S7PWP5_MYOBR</name>
<protein>
    <submittedName>
        <fullName evidence="1">Uncharacterized protein</fullName>
    </submittedName>
</protein>
<keyword evidence="2" id="KW-1185">Reference proteome</keyword>
<evidence type="ECO:0000313" key="2">
    <source>
        <dbReference type="Proteomes" id="UP000052978"/>
    </source>
</evidence>
<evidence type="ECO:0000313" key="1">
    <source>
        <dbReference type="EMBL" id="EPQ12922.1"/>
    </source>
</evidence>
<dbReference type="AlphaFoldDB" id="S7PWP5"/>
<dbReference type="EMBL" id="KE163643">
    <property type="protein sequence ID" value="EPQ12922.1"/>
    <property type="molecule type" value="Genomic_DNA"/>
</dbReference>